<dbReference type="GO" id="GO:0047044">
    <property type="term" value="F:androstan-3-alpha,17-beta-diol dehydrogenase (NAD+) activity"/>
    <property type="evidence" value="ECO:0007669"/>
    <property type="project" value="UniProtKB-EC"/>
</dbReference>
<comment type="catalytic activity">
    <reaction evidence="25">
        <text>(3S)-hydroxyoctanoyl-CoA + NAD(+) = 3-oxooctanoyl-CoA + NADH + H(+)</text>
        <dbReference type="Rhea" id="RHEA:31195"/>
        <dbReference type="ChEBI" id="CHEBI:15378"/>
        <dbReference type="ChEBI" id="CHEBI:57540"/>
        <dbReference type="ChEBI" id="CHEBI:57945"/>
        <dbReference type="ChEBI" id="CHEBI:62617"/>
        <dbReference type="ChEBI" id="CHEBI:62619"/>
    </reaction>
    <physiologicalReaction direction="left-to-right" evidence="25">
        <dbReference type="Rhea" id="RHEA:31196"/>
    </physiologicalReaction>
    <physiologicalReaction direction="right-to-left" evidence="25">
        <dbReference type="Rhea" id="RHEA:31197"/>
    </physiologicalReaction>
</comment>
<evidence type="ECO:0000256" key="31">
    <source>
        <dbReference type="ARBA" id="ARBA00072938"/>
    </source>
</evidence>
<dbReference type="GO" id="GO:0004303">
    <property type="term" value="F:estradiol 17-beta-dehydrogenase [NAD(P)+] activity"/>
    <property type="evidence" value="ECO:0007669"/>
    <property type="project" value="UniProtKB-EC"/>
</dbReference>
<dbReference type="SUPFAM" id="SSF51735">
    <property type="entry name" value="NAD(P)-binding Rossmann-fold domains"/>
    <property type="match status" value="1"/>
</dbReference>
<evidence type="ECO:0000256" key="22">
    <source>
        <dbReference type="ARBA" id="ARBA00052095"/>
    </source>
</evidence>
<comment type="catalytic activity">
    <reaction evidence="18">
        <text>(3S)-hydroxyhexadecanoyl-CoA + NAD(+) = 3-oxohexadecanoyl-CoA + NADH + H(+)</text>
        <dbReference type="Rhea" id="RHEA:31159"/>
        <dbReference type="ChEBI" id="CHEBI:15378"/>
        <dbReference type="ChEBI" id="CHEBI:57349"/>
        <dbReference type="ChEBI" id="CHEBI:57540"/>
        <dbReference type="ChEBI" id="CHEBI:57945"/>
        <dbReference type="ChEBI" id="CHEBI:62613"/>
    </reaction>
    <physiologicalReaction direction="left-to-right" evidence="18">
        <dbReference type="Rhea" id="RHEA:31160"/>
    </physiologicalReaction>
    <physiologicalReaction direction="right-to-left" evidence="18">
        <dbReference type="Rhea" id="RHEA:31161"/>
    </physiologicalReaction>
</comment>
<evidence type="ECO:0000256" key="1">
    <source>
        <dbReference type="ARBA" id="ARBA00004854"/>
    </source>
</evidence>
<keyword evidence="5" id="KW-0560">Oxidoreductase</keyword>
<dbReference type="FunFam" id="3.40.50.720:FF:000215">
    <property type="entry name" value="3-hydroxyacyl-CoA dehydrogenase type-2"/>
    <property type="match status" value="1"/>
</dbReference>
<dbReference type="InterPro" id="IPR020904">
    <property type="entry name" value="Sc_DH/Rdtase_CS"/>
</dbReference>
<dbReference type="PRINTS" id="PR00081">
    <property type="entry name" value="GDHRDH"/>
</dbReference>
<comment type="catalytic activity">
    <reaction evidence="23">
        <text>cortisone + NAD(+) = 17alpha-hydroxypregn-4-en-3,11,20-trione-21-al + NADH + H(+)</text>
        <dbReference type="Rhea" id="RHEA:42016"/>
        <dbReference type="ChEBI" id="CHEBI:15378"/>
        <dbReference type="ChEBI" id="CHEBI:16962"/>
        <dbReference type="ChEBI" id="CHEBI:57540"/>
        <dbReference type="ChEBI" id="CHEBI:57945"/>
        <dbReference type="ChEBI" id="CHEBI:78596"/>
    </reaction>
    <physiologicalReaction direction="left-to-right" evidence="23">
        <dbReference type="Rhea" id="RHEA:42017"/>
    </physiologicalReaction>
</comment>
<dbReference type="CDD" id="cd05371">
    <property type="entry name" value="HSD10-like_SDR_c"/>
    <property type="match status" value="1"/>
</dbReference>
<comment type="catalytic activity">
    <reaction evidence="19">
        <text>3beta,7beta-dihydroxy-5beta-cholan-24-oate + NAD(+) = 3beta-hydroxy-7-oxo-5beta-cholan-24-oate + NADH + H(+)</text>
        <dbReference type="Rhea" id="RHEA:42024"/>
        <dbReference type="ChEBI" id="CHEBI:15378"/>
        <dbReference type="ChEBI" id="CHEBI:57540"/>
        <dbReference type="ChEBI" id="CHEBI:57945"/>
        <dbReference type="ChEBI" id="CHEBI:78602"/>
        <dbReference type="ChEBI" id="CHEBI:78603"/>
    </reaction>
    <physiologicalReaction direction="left-to-right" evidence="19">
        <dbReference type="Rhea" id="RHEA:42025"/>
    </physiologicalReaction>
</comment>
<comment type="catalytic activity">
    <reaction evidence="17">
        <text>(3S)-3-hydroxybutanoyl-CoA + NAD(+) = acetoacetyl-CoA + NADH + H(+)</text>
        <dbReference type="Rhea" id="RHEA:30799"/>
        <dbReference type="ChEBI" id="CHEBI:15378"/>
        <dbReference type="ChEBI" id="CHEBI:57286"/>
        <dbReference type="ChEBI" id="CHEBI:57316"/>
        <dbReference type="ChEBI" id="CHEBI:57540"/>
        <dbReference type="ChEBI" id="CHEBI:57945"/>
    </reaction>
    <physiologicalReaction direction="left-to-right" evidence="17">
        <dbReference type="Rhea" id="RHEA:30800"/>
    </physiologicalReaction>
    <physiologicalReaction direction="right-to-left" evidence="17">
        <dbReference type="Rhea" id="RHEA:30801"/>
    </physiologicalReaction>
</comment>
<evidence type="ECO:0000256" key="34">
    <source>
        <dbReference type="ARBA" id="ARBA00078708"/>
    </source>
</evidence>
<evidence type="ECO:0000256" key="14">
    <source>
        <dbReference type="ARBA" id="ARBA00050435"/>
    </source>
</evidence>
<sequence>MAYQGHRDQNRPLISPEGLVAIITGGASGLGLATAERLVEKGASAVLLDLPSSDGEVQAKKLGKSCAFAPADVTSEKDVQAALALAKEKFGRVDIAVNCAGIAVAIRTYNLKKNQAHTLEDFQRVLNVNLLGTFNVIRLVAGEMGQNEPDQGGQRGVIINTASVAAFEGQVGQAAYSASKGGIVGMTLPIARDLAPMGIRVITIAPGLFGTSLLNSLPEKVRNFLASQVPFPRRLGDPAEYGHLVQSIIENPFINGEVIRLDGAIRMQP</sequence>
<accession>A0A7E6CZI3</accession>
<comment type="catalytic activity">
    <reaction evidence="26">
        <text>chenodeoxycholate + NAD(+) = 7-oxolithocholate + NADH + H(+)</text>
        <dbReference type="Rhea" id="RHEA:42036"/>
        <dbReference type="ChEBI" id="CHEBI:15378"/>
        <dbReference type="ChEBI" id="CHEBI:36234"/>
        <dbReference type="ChEBI" id="CHEBI:57540"/>
        <dbReference type="ChEBI" id="CHEBI:57945"/>
        <dbReference type="ChEBI" id="CHEBI:78605"/>
    </reaction>
    <physiologicalReaction direction="left-to-right" evidence="26">
        <dbReference type="Rhea" id="RHEA:42037"/>
    </physiologicalReaction>
</comment>
<dbReference type="EC" id="1.1.1.35" evidence="4"/>
<dbReference type="GO" id="GO:0008210">
    <property type="term" value="P:estrogen metabolic process"/>
    <property type="evidence" value="ECO:0007669"/>
    <property type="project" value="TreeGrafter"/>
</dbReference>
<evidence type="ECO:0000256" key="8">
    <source>
        <dbReference type="ARBA" id="ARBA00037895"/>
    </source>
</evidence>
<comment type="pathway">
    <text evidence="1">Steroid metabolism.</text>
</comment>
<comment type="catalytic activity">
    <reaction evidence="10">
        <text>a (3S)-3-hydroxyacyl-CoA + NAD(+) = a 3-oxoacyl-CoA + NADH + H(+)</text>
        <dbReference type="Rhea" id="RHEA:22432"/>
        <dbReference type="ChEBI" id="CHEBI:15378"/>
        <dbReference type="ChEBI" id="CHEBI:57318"/>
        <dbReference type="ChEBI" id="CHEBI:57540"/>
        <dbReference type="ChEBI" id="CHEBI:57945"/>
        <dbReference type="ChEBI" id="CHEBI:90726"/>
        <dbReference type="EC" id="1.1.1.35"/>
    </reaction>
    <physiologicalReaction direction="left-to-right" evidence="10">
        <dbReference type="Rhea" id="RHEA:22433"/>
    </physiologicalReaction>
    <physiologicalReaction direction="right-to-left" evidence="10">
        <dbReference type="Rhea" id="RHEA:22434"/>
    </physiologicalReaction>
</comment>
<dbReference type="EC" id="1.1.1.239" evidence="30"/>
<comment type="similarity">
    <text evidence="3 44">Belongs to the short-chain dehydrogenases/reductases (SDR) family.</text>
</comment>
<evidence type="ECO:0000256" key="16">
    <source>
        <dbReference type="ARBA" id="ARBA00050927"/>
    </source>
</evidence>
<evidence type="ECO:0000256" key="9">
    <source>
        <dbReference type="ARBA" id="ARBA00049381"/>
    </source>
</evidence>
<evidence type="ECO:0000256" key="20">
    <source>
        <dbReference type="ARBA" id="ARBA00051831"/>
    </source>
</evidence>
<evidence type="ECO:0000256" key="29">
    <source>
        <dbReference type="ARBA" id="ARBA00066638"/>
    </source>
</evidence>
<dbReference type="EC" id="1.1.1.159" evidence="28"/>
<evidence type="ECO:0000256" key="17">
    <source>
        <dbReference type="ARBA" id="ARBA00051004"/>
    </source>
</evidence>
<dbReference type="AlphaFoldDB" id="A0A7E6CZI3"/>
<keyword evidence="45" id="KW-1185">Reference proteome</keyword>
<reference evidence="46" key="1">
    <citation type="submission" date="2025-08" db="UniProtKB">
        <authorList>
            <consortium name="RefSeq"/>
        </authorList>
    </citation>
    <scope>IDENTIFICATION</scope>
    <source>
        <tissue evidence="46">Muscle</tissue>
    </source>
</reference>
<evidence type="ECO:0000256" key="36">
    <source>
        <dbReference type="ARBA" id="ARBA00080198"/>
    </source>
</evidence>
<dbReference type="Proteomes" id="UP000504628">
    <property type="component" value="Chromosome X"/>
</dbReference>
<evidence type="ECO:0000256" key="21">
    <source>
        <dbReference type="ARBA" id="ARBA00051839"/>
    </source>
</evidence>
<protein>
    <recommendedName>
        <fullName evidence="31">3-hydroxyacyl-CoA dehydrogenase type-2</fullName>
        <ecNumber evidence="28">1.1.1.159</ecNumber>
        <ecNumber evidence="29">1.1.1.178</ecNumber>
        <ecNumber evidence="30">1.1.1.239</ecNumber>
        <ecNumber evidence="4">1.1.1.35</ecNumber>
        <ecNumber evidence="6">1.1.1.53</ecNumber>
        <ecNumber evidence="7">1.1.1.62</ecNumber>
    </recommendedName>
    <alternativeName>
        <fullName evidence="36">17-beta-estradiol 17-dehydrogenase</fullName>
    </alternativeName>
    <alternativeName>
        <fullName evidence="33">2-methyl-3-hydroxybutyryl-CoA dehydrogenase</fullName>
    </alternativeName>
    <alternativeName>
        <fullName evidence="32">3-alpha-(17-beta)-hydroxysteroid dehydrogenase (NAD(+))</fullName>
    </alternativeName>
    <alternativeName>
        <fullName evidence="41">3-hydroxy-2-methylbutyryl-CoA dehydrogenase</fullName>
    </alternativeName>
    <alternativeName>
        <fullName evidence="39">3-hydroxyacyl-CoA dehydrogenase type II</fullName>
    </alternativeName>
    <alternativeName>
        <fullName evidence="37">3alpha(or 20beta)-hydroxysteroid dehydrogenase</fullName>
    </alternativeName>
    <alternativeName>
        <fullName evidence="43">7-alpha-hydroxysteroid dehydrogenase</fullName>
    </alternativeName>
    <alternativeName>
        <fullName evidence="42">Endoplasmic reticulum-associated amyloid beta-peptide-binding protein</fullName>
    </alternativeName>
    <alternativeName>
        <fullName evidence="40">Mitochondrial ribonuclease P protein 2</fullName>
    </alternativeName>
    <alternativeName>
        <fullName evidence="34">Short chain dehydrogenase/reductase family 5C member 1</fullName>
    </alternativeName>
    <alternativeName>
        <fullName evidence="38">Short-chain type dehydrogenase/reductase XH98G2</fullName>
    </alternativeName>
    <alternativeName>
        <fullName evidence="35">Type II HADH</fullName>
    </alternativeName>
</protein>
<evidence type="ECO:0000256" key="39">
    <source>
        <dbReference type="ARBA" id="ARBA00082293"/>
    </source>
</evidence>
<evidence type="ECO:0000256" key="12">
    <source>
        <dbReference type="ARBA" id="ARBA00050285"/>
    </source>
</evidence>
<comment type="catalytic activity">
    <reaction evidence="11">
        <text>testosterone + NAD(+) = androst-4-ene-3,17-dione + NADH + H(+)</text>
        <dbReference type="Rhea" id="RHEA:14929"/>
        <dbReference type="ChEBI" id="CHEBI:15378"/>
        <dbReference type="ChEBI" id="CHEBI:16422"/>
        <dbReference type="ChEBI" id="CHEBI:17347"/>
        <dbReference type="ChEBI" id="CHEBI:57540"/>
        <dbReference type="ChEBI" id="CHEBI:57945"/>
        <dbReference type="EC" id="1.1.1.239"/>
    </reaction>
    <physiologicalReaction direction="left-to-right" evidence="11">
        <dbReference type="Rhea" id="RHEA:14930"/>
    </physiologicalReaction>
</comment>
<dbReference type="Gene3D" id="3.40.50.720">
    <property type="entry name" value="NAD(P)-binding Rossmann-like Domain"/>
    <property type="match status" value="1"/>
</dbReference>
<evidence type="ECO:0000256" key="35">
    <source>
        <dbReference type="ARBA" id="ARBA00079624"/>
    </source>
</evidence>
<comment type="pathway">
    <text evidence="8">Amino-acid degradation; L-isoleucine degradation.</text>
</comment>
<comment type="pathway">
    <text evidence="2">Lipid metabolism; bile acid biosynthesis.</text>
</comment>
<evidence type="ECO:0000256" key="10">
    <source>
        <dbReference type="ARBA" id="ARBA00050141"/>
    </source>
</evidence>
<evidence type="ECO:0000256" key="7">
    <source>
        <dbReference type="ARBA" id="ARBA00024072"/>
    </source>
</evidence>
<comment type="catalytic activity">
    <reaction evidence="24">
        <text>11-dehydrocorticosterone + NAD(+) = pregn-4-ene-3,11,20,21-tetraone + NADH + H(+)</text>
        <dbReference type="Rhea" id="RHEA:42020"/>
        <dbReference type="ChEBI" id="CHEBI:15378"/>
        <dbReference type="ChEBI" id="CHEBI:57540"/>
        <dbReference type="ChEBI" id="CHEBI:57945"/>
        <dbReference type="ChEBI" id="CHEBI:78600"/>
        <dbReference type="ChEBI" id="CHEBI:78601"/>
    </reaction>
    <physiologicalReaction direction="left-to-right" evidence="24">
        <dbReference type="Rhea" id="RHEA:42021"/>
    </physiologicalReaction>
</comment>
<evidence type="ECO:0000256" key="18">
    <source>
        <dbReference type="ARBA" id="ARBA00051324"/>
    </source>
</evidence>
<dbReference type="PANTHER" id="PTHR43658">
    <property type="entry name" value="SHORT-CHAIN DEHYDROGENASE/REDUCTASE"/>
    <property type="match status" value="1"/>
</dbReference>
<dbReference type="PROSITE" id="PS00061">
    <property type="entry name" value="ADH_SHORT"/>
    <property type="match status" value="1"/>
</dbReference>
<evidence type="ECO:0000256" key="2">
    <source>
        <dbReference type="ARBA" id="ARBA00004860"/>
    </source>
</evidence>
<evidence type="ECO:0000256" key="33">
    <source>
        <dbReference type="ARBA" id="ARBA00078147"/>
    </source>
</evidence>
<evidence type="ECO:0000256" key="26">
    <source>
        <dbReference type="ARBA" id="ARBA00052975"/>
    </source>
</evidence>
<dbReference type="Pfam" id="PF00106">
    <property type="entry name" value="adh_short"/>
    <property type="match status" value="1"/>
</dbReference>
<evidence type="ECO:0000256" key="4">
    <source>
        <dbReference type="ARBA" id="ARBA00013000"/>
    </source>
</evidence>
<dbReference type="GO" id="GO:0005739">
    <property type="term" value="C:mitochondrion"/>
    <property type="evidence" value="ECO:0007669"/>
    <property type="project" value="TreeGrafter"/>
</dbReference>
<dbReference type="CTD" id="3028"/>
<dbReference type="InParanoid" id="A0A7E6CZI3"/>
<comment type="catalytic activity">
    <reaction evidence="21">
        <text>(2S,3S)-3-hydroxy-2-methylbutanoyl-CoA + NAD(+) = 2-methyl-3-oxobutanoyl-CoA + NADH + H(+)</text>
        <dbReference type="Rhea" id="RHEA:13281"/>
        <dbReference type="ChEBI" id="CHEBI:15378"/>
        <dbReference type="ChEBI" id="CHEBI:57312"/>
        <dbReference type="ChEBI" id="CHEBI:57335"/>
        <dbReference type="ChEBI" id="CHEBI:57540"/>
        <dbReference type="ChEBI" id="CHEBI:57945"/>
        <dbReference type="EC" id="1.1.1.178"/>
    </reaction>
    <physiologicalReaction direction="left-to-right" evidence="21">
        <dbReference type="Rhea" id="RHEA:13282"/>
    </physiologicalReaction>
</comment>
<evidence type="ECO:0000256" key="24">
    <source>
        <dbReference type="ARBA" id="ARBA00052668"/>
    </source>
</evidence>
<organism evidence="45 46">
    <name type="scientific">Phyllostomus discolor</name>
    <name type="common">pale spear-nosed bat</name>
    <dbReference type="NCBI Taxonomy" id="89673"/>
    <lineage>
        <taxon>Eukaryota</taxon>
        <taxon>Metazoa</taxon>
        <taxon>Chordata</taxon>
        <taxon>Craniata</taxon>
        <taxon>Vertebrata</taxon>
        <taxon>Euteleostomi</taxon>
        <taxon>Mammalia</taxon>
        <taxon>Eutheria</taxon>
        <taxon>Laurasiatheria</taxon>
        <taxon>Chiroptera</taxon>
        <taxon>Yangochiroptera</taxon>
        <taxon>Phyllostomidae</taxon>
        <taxon>Phyllostominae</taxon>
        <taxon>Phyllostomus</taxon>
    </lineage>
</organism>
<evidence type="ECO:0000256" key="38">
    <source>
        <dbReference type="ARBA" id="ARBA00081236"/>
    </source>
</evidence>
<comment type="catalytic activity">
    <reaction evidence="15">
        <text>cholate + NAD(+) = 3alpha,12alpha-dihydroxy-7-oxo-5beta-cholanate + NADH + H(+)</text>
        <dbReference type="Rhea" id="RHEA:19409"/>
        <dbReference type="ChEBI" id="CHEBI:11893"/>
        <dbReference type="ChEBI" id="CHEBI:15378"/>
        <dbReference type="ChEBI" id="CHEBI:29747"/>
        <dbReference type="ChEBI" id="CHEBI:57540"/>
        <dbReference type="ChEBI" id="CHEBI:57945"/>
        <dbReference type="EC" id="1.1.1.159"/>
    </reaction>
    <physiologicalReaction direction="left-to-right" evidence="15">
        <dbReference type="Rhea" id="RHEA:19410"/>
    </physiologicalReaction>
</comment>
<dbReference type="GO" id="GO:0008709">
    <property type="term" value="F:cholate 7-alpha-dehydrogenase (NAD+) activity"/>
    <property type="evidence" value="ECO:0007669"/>
    <property type="project" value="UniProtKB-EC"/>
</dbReference>
<evidence type="ECO:0000313" key="46">
    <source>
        <dbReference type="RefSeq" id="XP_035872443.1"/>
    </source>
</evidence>
<dbReference type="GO" id="GO:0006631">
    <property type="term" value="P:fatty acid metabolic process"/>
    <property type="evidence" value="ECO:0007669"/>
    <property type="project" value="TreeGrafter"/>
</dbReference>
<dbReference type="GO" id="GO:0008209">
    <property type="term" value="P:androgen metabolic process"/>
    <property type="evidence" value="ECO:0007669"/>
    <property type="project" value="TreeGrafter"/>
</dbReference>
<dbReference type="PANTHER" id="PTHR43658:SF8">
    <property type="entry name" value="17-BETA-HYDROXYSTEROID DEHYDROGENASE 14-RELATED"/>
    <property type="match status" value="1"/>
</dbReference>
<evidence type="ECO:0000256" key="25">
    <source>
        <dbReference type="ARBA" id="ARBA00052683"/>
    </source>
</evidence>
<dbReference type="EC" id="1.1.1.62" evidence="7"/>
<comment type="catalytic activity">
    <reaction evidence="14">
        <text>17beta-hydroxy-5alpha-androstan-3-one + NAD(+) = 5alpha-androstan-3,17-dione + NADH + H(+)</text>
        <dbReference type="Rhea" id="RHEA:41992"/>
        <dbReference type="ChEBI" id="CHEBI:15378"/>
        <dbReference type="ChEBI" id="CHEBI:15994"/>
        <dbReference type="ChEBI" id="CHEBI:16330"/>
        <dbReference type="ChEBI" id="CHEBI:57540"/>
        <dbReference type="ChEBI" id="CHEBI:57945"/>
    </reaction>
    <physiologicalReaction direction="left-to-right" evidence="14">
        <dbReference type="Rhea" id="RHEA:41993"/>
    </physiologicalReaction>
</comment>
<evidence type="ECO:0000256" key="27">
    <source>
        <dbReference type="ARBA" id="ARBA00065251"/>
    </source>
</evidence>
<comment type="catalytic activity">
    <reaction evidence="16">
        <text>cortisol + NAD(+) = 11beta,17alpha-dihydroxypregn-4-ene-3,20,21-trione + NADH + H(+)</text>
        <dbReference type="Rhea" id="RHEA:42012"/>
        <dbReference type="ChEBI" id="CHEBI:15378"/>
        <dbReference type="ChEBI" id="CHEBI:17650"/>
        <dbReference type="ChEBI" id="CHEBI:57540"/>
        <dbReference type="ChEBI" id="CHEBI:57945"/>
        <dbReference type="ChEBI" id="CHEBI:78595"/>
    </reaction>
    <physiologicalReaction direction="left-to-right" evidence="16">
        <dbReference type="Rhea" id="RHEA:42013"/>
    </physiologicalReaction>
</comment>
<evidence type="ECO:0000256" key="32">
    <source>
        <dbReference type="ARBA" id="ARBA00077243"/>
    </source>
</evidence>
<evidence type="ECO:0000256" key="3">
    <source>
        <dbReference type="ARBA" id="ARBA00006484"/>
    </source>
</evidence>
<dbReference type="EC" id="1.1.1.53" evidence="6"/>
<dbReference type="GO" id="GO:0047035">
    <property type="term" value="F:testosterone dehydrogenase (NAD+) activity"/>
    <property type="evidence" value="ECO:0007669"/>
    <property type="project" value="UniProtKB-EC"/>
</dbReference>
<dbReference type="PRINTS" id="PR00080">
    <property type="entry name" value="SDRFAMILY"/>
</dbReference>
<evidence type="ECO:0000256" key="30">
    <source>
        <dbReference type="ARBA" id="ARBA00066822"/>
    </source>
</evidence>
<evidence type="ECO:0000256" key="43">
    <source>
        <dbReference type="ARBA" id="ARBA00083663"/>
    </source>
</evidence>
<evidence type="ECO:0000256" key="11">
    <source>
        <dbReference type="ARBA" id="ARBA00050232"/>
    </source>
</evidence>
<comment type="catalytic activity">
    <reaction evidence="13">
        <text>5alpha-androstane-3alpha,17beta-diol + NAD(+) = 17beta-hydroxy-5alpha-androstan-3-one + NADH + H(+)</text>
        <dbReference type="Rhea" id="RHEA:42004"/>
        <dbReference type="ChEBI" id="CHEBI:15378"/>
        <dbReference type="ChEBI" id="CHEBI:16330"/>
        <dbReference type="ChEBI" id="CHEBI:36713"/>
        <dbReference type="ChEBI" id="CHEBI:57540"/>
        <dbReference type="ChEBI" id="CHEBI:57945"/>
        <dbReference type="EC" id="1.1.1.53"/>
    </reaction>
    <physiologicalReaction direction="right-to-left" evidence="13">
        <dbReference type="Rhea" id="RHEA:42006"/>
    </physiologicalReaction>
</comment>
<comment type="catalytic activity">
    <reaction evidence="22">
        <text>5alpha-pregnan-20beta-ol-3-one + NAD(+) = 5alpha-pregnane-3,20-dione + NADH + H(+)</text>
        <dbReference type="Rhea" id="RHEA:42008"/>
        <dbReference type="ChEBI" id="CHEBI:15378"/>
        <dbReference type="ChEBI" id="CHEBI:28952"/>
        <dbReference type="ChEBI" id="CHEBI:57540"/>
        <dbReference type="ChEBI" id="CHEBI:57945"/>
        <dbReference type="ChEBI" id="CHEBI:78594"/>
    </reaction>
    <physiologicalReaction direction="left-to-right" evidence="22">
        <dbReference type="Rhea" id="RHEA:42009"/>
    </physiologicalReaction>
</comment>
<dbReference type="GeneID" id="114505044"/>
<evidence type="ECO:0000256" key="41">
    <source>
        <dbReference type="ARBA" id="ARBA00082463"/>
    </source>
</evidence>
<evidence type="ECO:0000256" key="13">
    <source>
        <dbReference type="ARBA" id="ARBA00050365"/>
    </source>
</evidence>
<evidence type="ECO:0000256" key="19">
    <source>
        <dbReference type="ARBA" id="ARBA00051637"/>
    </source>
</evidence>
<name>A0A7E6CZI3_9CHIR</name>
<evidence type="ECO:0000256" key="5">
    <source>
        <dbReference type="ARBA" id="ARBA00023002"/>
    </source>
</evidence>
<comment type="catalytic activity">
    <reaction evidence="9">
        <text>17beta-estradiol + NAD(+) = estrone + NADH + H(+)</text>
        <dbReference type="Rhea" id="RHEA:24612"/>
        <dbReference type="ChEBI" id="CHEBI:15378"/>
        <dbReference type="ChEBI" id="CHEBI:16469"/>
        <dbReference type="ChEBI" id="CHEBI:17263"/>
        <dbReference type="ChEBI" id="CHEBI:57540"/>
        <dbReference type="ChEBI" id="CHEBI:57945"/>
        <dbReference type="EC" id="1.1.1.62"/>
    </reaction>
    <physiologicalReaction direction="left-to-right" evidence="9">
        <dbReference type="Rhea" id="RHEA:24613"/>
    </physiologicalReaction>
</comment>
<dbReference type="GO" id="GO:0047015">
    <property type="term" value="F:3-hydroxy-2-methylbutyryl-CoA dehydrogenase activity"/>
    <property type="evidence" value="ECO:0007669"/>
    <property type="project" value="UniProtKB-EC"/>
</dbReference>
<comment type="subunit">
    <text evidence="27">Homotetramer. Component of mitochondrial ribonuclease P, a complex composed of TRMT10C/MRPP1, HSD17B10/MRPP2 and PRORP/MRPP3. Interacts with TRMT10C/MRPP1; forming the MRPP1-MRPP2 subcomplex of the mitochondrial ribonuclease P complex.</text>
</comment>
<gene>
    <name evidence="46" type="primary">HSD17B10</name>
</gene>
<evidence type="ECO:0000256" key="23">
    <source>
        <dbReference type="ARBA" id="ARBA00052417"/>
    </source>
</evidence>
<evidence type="ECO:0000256" key="37">
    <source>
        <dbReference type="ARBA" id="ARBA00080687"/>
    </source>
</evidence>
<dbReference type="RefSeq" id="XP_035872443.1">
    <property type="nucleotide sequence ID" value="XM_036016550.1"/>
</dbReference>
<evidence type="ECO:0000256" key="6">
    <source>
        <dbReference type="ARBA" id="ARBA00024071"/>
    </source>
</evidence>
<dbReference type="InterPro" id="IPR036291">
    <property type="entry name" value="NAD(P)-bd_dom_sf"/>
</dbReference>
<proteinExistence type="inferred from homology"/>
<comment type="catalytic activity">
    <reaction evidence="20">
        <text>ursodeoxycholate + NAD(+) = 7-oxolithocholate + NADH + H(+)</text>
        <dbReference type="Rhea" id="RHEA:42028"/>
        <dbReference type="ChEBI" id="CHEBI:15378"/>
        <dbReference type="ChEBI" id="CHEBI:57540"/>
        <dbReference type="ChEBI" id="CHEBI:57945"/>
        <dbReference type="ChEBI" id="CHEBI:78604"/>
        <dbReference type="ChEBI" id="CHEBI:78605"/>
    </reaction>
    <physiologicalReaction direction="left-to-right" evidence="20">
        <dbReference type="Rhea" id="RHEA:42029"/>
    </physiologicalReaction>
</comment>
<dbReference type="InterPro" id="IPR002347">
    <property type="entry name" value="SDR_fam"/>
</dbReference>
<evidence type="ECO:0000256" key="15">
    <source>
        <dbReference type="ARBA" id="ARBA00050867"/>
    </source>
</evidence>
<dbReference type="EC" id="1.1.1.178" evidence="29"/>
<dbReference type="GO" id="GO:0003857">
    <property type="term" value="F:(3S)-3-hydroxyacyl-CoA dehydrogenase (NAD+) activity"/>
    <property type="evidence" value="ECO:0007669"/>
    <property type="project" value="UniProtKB-EC"/>
</dbReference>
<evidence type="ECO:0000256" key="44">
    <source>
        <dbReference type="RuleBase" id="RU000363"/>
    </source>
</evidence>
<evidence type="ECO:0000256" key="40">
    <source>
        <dbReference type="ARBA" id="ARBA00082399"/>
    </source>
</evidence>
<evidence type="ECO:0000256" key="28">
    <source>
        <dbReference type="ARBA" id="ARBA00066617"/>
    </source>
</evidence>
<evidence type="ECO:0000313" key="45">
    <source>
        <dbReference type="Proteomes" id="UP000504628"/>
    </source>
</evidence>
<evidence type="ECO:0000256" key="42">
    <source>
        <dbReference type="ARBA" id="ARBA00083307"/>
    </source>
</evidence>
<dbReference type="FunCoup" id="A0A7E6CZI3">
    <property type="interactions" value="857"/>
</dbReference>
<comment type="catalytic activity">
    <reaction evidence="12">
        <text>3alpha-hydroxy-5alpha-pregnan-20-one + NAD(+) = 5alpha-pregnane-3,20-dione + NADH + H(+)</text>
        <dbReference type="Rhea" id="RHEA:41980"/>
        <dbReference type="ChEBI" id="CHEBI:15378"/>
        <dbReference type="ChEBI" id="CHEBI:28952"/>
        <dbReference type="ChEBI" id="CHEBI:50169"/>
        <dbReference type="ChEBI" id="CHEBI:57540"/>
        <dbReference type="ChEBI" id="CHEBI:57945"/>
    </reaction>
    <physiologicalReaction direction="left-to-right" evidence="12">
        <dbReference type="Rhea" id="RHEA:41981"/>
    </physiologicalReaction>
</comment>
<dbReference type="OrthoDB" id="1274115at2759"/>